<dbReference type="AlphaFoldDB" id="A0A9D1FF37"/>
<dbReference type="Gene3D" id="3.30.497.10">
    <property type="entry name" value="Antithrombin, subunit I, domain 2"/>
    <property type="match status" value="1"/>
</dbReference>
<dbReference type="InterPro" id="IPR042178">
    <property type="entry name" value="Serpin_sf_1"/>
</dbReference>
<dbReference type="Pfam" id="PF00079">
    <property type="entry name" value="Serpin"/>
    <property type="match status" value="1"/>
</dbReference>
<organism evidence="2 3">
    <name type="scientific">Candidatus Scatomorpha merdipullorum</name>
    <dbReference type="NCBI Taxonomy" id="2840927"/>
    <lineage>
        <taxon>Bacteria</taxon>
        <taxon>Bacillati</taxon>
        <taxon>Bacillota</taxon>
        <taxon>Clostridia</taxon>
        <taxon>Eubacteriales</taxon>
        <taxon>Candidatus Scatomorpha</taxon>
    </lineage>
</organism>
<proteinExistence type="predicted"/>
<dbReference type="Proteomes" id="UP000824001">
    <property type="component" value="Unassembled WGS sequence"/>
</dbReference>
<evidence type="ECO:0000313" key="3">
    <source>
        <dbReference type="Proteomes" id="UP000824001"/>
    </source>
</evidence>
<reference evidence="2" key="1">
    <citation type="submission" date="2020-10" db="EMBL/GenBank/DDBJ databases">
        <authorList>
            <person name="Gilroy R."/>
        </authorList>
    </citation>
    <scope>NUCLEOTIDE SEQUENCE</scope>
    <source>
        <strain evidence="2">ChiHjej10B9-9673</strain>
    </source>
</reference>
<dbReference type="SUPFAM" id="SSF56574">
    <property type="entry name" value="Serpins"/>
    <property type="match status" value="1"/>
</dbReference>
<sequence>MDKKNRFELTCLSRTIPDFTARLFRAAYKSGDALMSPLSVYAALSMARAGARGETLARLEAVLGPGAAQDELELYLASTADTWLYIASSIWLNERG</sequence>
<comment type="caution">
    <text evidence="2">The sequence shown here is derived from an EMBL/GenBank/DDBJ whole genome shotgun (WGS) entry which is preliminary data.</text>
</comment>
<dbReference type="InterPro" id="IPR023796">
    <property type="entry name" value="Serpin_dom"/>
</dbReference>
<reference evidence="2" key="2">
    <citation type="journal article" date="2021" name="PeerJ">
        <title>Extensive microbial diversity within the chicken gut microbiome revealed by metagenomics and culture.</title>
        <authorList>
            <person name="Gilroy R."/>
            <person name="Ravi A."/>
            <person name="Getino M."/>
            <person name="Pursley I."/>
            <person name="Horton D.L."/>
            <person name="Alikhan N.F."/>
            <person name="Baker D."/>
            <person name="Gharbi K."/>
            <person name="Hall N."/>
            <person name="Watson M."/>
            <person name="Adriaenssens E.M."/>
            <person name="Foster-Nyarko E."/>
            <person name="Jarju S."/>
            <person name="Secka A."/>
            <person name="Antonio M."/>
            <person name="Oren A."/>
            <person name="Chaudhuri R.R."/>
            <person name="La Ragione R."/>
            <person name="Hildebrand F."/>
            <person name="Pallen M.J."/>
        </authorList>
    </citation>
    <scope>NUCLEOTIDE SEQUENCE</scope>
    <source>
        <strain evidence="2">ChiHjej10B9-9673</strain>
    </source>
</reference>
<gene>
    <name evidence="2" type="ORF">IAC18_07180</name>
</gene>
<feature type="domain" description="Serpin" evidence="1">
    <location>
        <begin position="18"/>
        <end position="94"/>
    </location>
</feature>
<dbReference type="InterPro" id="IPR036186">
    <property type="entry name" value="Serpin_sf"/>
</dbReference>
<dbReference type="EMBL" id="DVJK01000203">
    <property type="protein sequence ID" value="HIS67331.1"/>
    <property type="molecule type" value="Genomic_DNA"/>
</dbReference>
<name>A0A9D1FF37_9FIRM</name>
<evidence type="ECO:0000313" key="2">
    <source>
        <dbReference type="EMBL" id="HIS67331.1"/>
    </source>
</evidence>
<evidence type="ECO:0000259" key="1">
    <source>
        <dbReference type="Pfam" id="PF00079"/>
    </source>
</evidence>
<protein>
    <recommendedName>
        <fullName evidence="1">Serpin domain-containing protein</fullName>
    </recommendedName>
</protein>
<accession>A0A9D1FF37</accession>
<feature type="non-terminal residue" evidence="2">
    <location>
        <position position="96"/>
    </location>
</feature>